<dbReference type="Pfam" id="PF22025">
    <property type="entry name" value="ThiI_fer"/>
    <property type="match status" value="1"/>
</dbReference>
<dbReference type="Pfam" id="PF02926">
    <property type="entry name" value="THUMP"/>
    <property type="match status" value="1"/>
</dbReference>
<dbReference type="OrthoDB" id="9773948at2"/>
<dbReference type="FunFam" id="3.40.50.620:FF:000053">
    <property type="entry name" value="Probable tRNA sulfurtransferase"/>
    <property type="match status" value="1"/>
</dbReference>
<gene>
    <name evidence="19" type="primary">thiI</name>
    <name evidence="21" type="ORF">SAMN02194393_05319</name>
</gene>
<dbReference type="GO" id="GO:0002937">
    <property type="term" value="P:tRNA 4-thiouridine biosynthesis"/>
    <property type="evidence" value="ECO:0007669"/>
    <property type="project" value="TreeGrafter"/>
</dbReference>
<dbReference type="PANTHER" id="PTHR43209:SF1">
    <property type="entry name" value="TRNA SULFURTRANSFERASE"/>
    <property type="match status" value="1"/>
</dbReference>
<keyword evidence="7 19" id="KW-0067">ATP-binding</keyword>
<feature type="binding site" evidence="19">
    <location>
        <position position="286"/>
    </location>
    <ligand>
        <name>ATP</name>
        <dbReference type="ChEBI" id="CHEBI:30616"/>
    </ligand>
</feature>
<evidence type="ECO:0000256" key="12">
    <source>
        <dbReference type="ARBA" id="ARBA00058382"/>
    </source>
</evidence>
<evidence type="ECO:0000256" key="6">
    <source>
        <dbReference type="ARBA" id="ARBA00022741"/>
    </source>
</evidence>
<dbReference type="CDD" id="cd11716">
    <property type="entry name" value="THUMP_ThiI"/>
    <property type="match status" value="1"/>
</dbReference>
<evidence type="ECO:0000256" key="2">
    <source>
        <dbReference type="ARBA" id="ARBA00004948"/>
    </source>
</evidence>
<dbReference type="HAMAP" id="MF_00021">
    <property type="entry name" value="ThiI"/>
    <property type="match status" value="1"/>
</dbReference>
<evidence type="ECO:0000256" key="16">
    <source>
        <dbReference type="ARBA" id="ARBA00075337"/>
    </source>
</evidence>
<keyword evidence="6 19" id="KW-0547">Nucleotide-binding</keyword>
<dbReference type="SUPFAM" id="SSF143437">
    <property type="entry name" value="THUMP domain-like"/>
    <property type="match status" value="1"/>
</dbReference>
<evidence type="ECO:0000256" key="3">
    <source>
        <dbReference type="ARBA" id="ARBA00022490"/>
    </source>
</evidence>
<dbReference type="InterPro" id="IPR003720">
    <property type="entry name" value="tRNA_STrfase"/>
</dbReference>
<evidence type="ECO:0000256" key="7">
    <source>
        <dbReference type="ARBA" id="ARBA00022840"/>
    </source>
</evidence>
<dbReference type="Gene3D" id="3.30.2130.30">
    <property type="match status" value="1"/>
</dbReference>
<dbReference type="GO" id="GO:0009228">
    <property type="term" value="P:thiamine biosynthetic process"/>
    <property type="evidence" value="ECO:0007669"/>
    <property type="project" value="UniProtKB-KW"/>
</dbReference>
<evidence type="ECO:0000256" key="11">
    <source>
        <dbReference type="ARBA" id="ARBA00052330"/>
    </source>
</evidence>
<feature type="domain" description="THUMP" evidence="20">
    <location>
        <begin position="59"/>
        <end position="165"/>
    </location>
</feature>
<dbReference type="PROSITE" id="PS51165">
    <property type="entry name" value="THUMP"/>
    <property type="match status" value="1"/>
</dbReference>
<keyword evidence="9 19" id="KW-0784">Thiamine biosynthesis</keyword>
<evidence type="ECO:0000256" key="5">
    <source>
        <dbReference type="ARBA" id="ARBA00022679"/>
    </source>
</evidence>
<accession>A0A1T5MU56</accession>
<keyword evidence="5 19" id="KW-0808">Transferase</keyword>
<dbReference type="GO" id="GO:0004810">
    <property type="term" value="F:CCA tRNA nucleotidyltransferase activity"/>
    <property type="evidence" value="ECO:0007669"/>
    <property type="project" value="InterPro"/>
</dbReference>
<evidence type="ECO:0000256" key="9">
    <source>
        <dbReference type="ARBA" id="ARBA00022977"/>
    </source>
</evidence>
<evidence type="ECO:0000256" key="18">
    <source>
        <dbReference type="ARBA" id="ARBA00080570"/>
    </source>
</evidence>
<dbReference type="InterPro" id="IPR054173">
    <property type="entry name" value="ThiI_fer"/>
</dbReference>
<evidence type="ECO:0000256" key="17">
    <source>
        <dbReference type="ARBA" id="ARBA00077849"/>
    </source>
</evidence>
<comment type="similarity">
    <text evidence="13 19">Belongs to the ThiI family.</text>
</comment>
<keyword evidence="4 19" id="KW-0820">tRNA-binding</keyword>
<dbReference type="InterPro" id="IPR014729">
    <property type="entry name" value="Rossmann-like_a/b/a_fold"/>
</dbReference>
<dbReference type="PANTHER" id="PTHR43209">
    <property type="entry name" value="TRNA SULFURTRANSFERASE"/>
    <property type="match status" value="1"/>
</dbReference>
<comment type="function">
    <text evidence="12 19">Catalyzes the ATP-dependent transfer of a sulfur to tRNA to produce 4-thiouridine in position 8 of tRNAs, which functions as a near-UV photosensor. Also catalyzes the transfer of sulfur to the sulfur carrier protein ThiS, forming ThiS-thiocarboxylate. This is a step in the synthesis of thiazole, in the thiamine biosynthesis pathway. The sulfur is donated as persulfide by IscS.</text>
</comment>
<dbReference type="GO" id="GO:0009229">
    <property type="term" value="P:thiamine diphosphate biosynthetic process"/>
    <property type="evidence" value="ECO:0007669"/>
    <property type="project" value="UniProtKB-UniRule"/>
</dbReference>
<evidence type="ECO:0000256" key="10">
    <source>
        <dbReference type="ARBA" id="ARBA00050570"/>
    </source>
</evidence>
<dbReference type="Pfam" id="PF02568">
    <property type="entry name" value="ThiI"/>
    <property type="match status" value="1"/>
</dbReference>
<dbReference type="RefSeq" id="WP_079495890.1">
    <property type="nucleotide sequence ID" value="NZ_FUZT01000025.1"/>
</dbReference>
<dbReference type="GO" id="GO:0140741">
    <property type="term" value="F:tRNA-uracil-4 sulfurtransferase activity"/>
    <property type="evidence" value="ECO:0007669"/>
    <property type="project" value="UniProtKB-EC"/>
</dbReference>
<proteinExistence type="inferred from homology"/>
<protein>
    <recommendedName>
        <fullName evidence="15 19">Probable tRNA sulfurtransferase</fullName>
        <ecNumber evidence="14 19">2.8.1.4</ecNumber>
    </recommendedName>
    <alternativeName>
        <fullName evidence="16 19">Sulfur carrier protein ThiS sulfurtransferase</fullName>
    </alternativeName>
    <alternativeName>
        <fullName evidence="17 19">Thiamine biosynthesis protein ThiI</fullName>
    </alternativeName>
    <alternativeName>
        <fullName evidence="18 19">tRNA 4-thiouridine synthase</fullName>
    </alternativeName>
</protein>
<dbReference type="GO" id="GO:0000049">
    <property type="term" value="F:tRNA binding"/>
    <property type="evidence" value="ECO:0007669"/>
    <property type="project" value="UniProtKB-UniRule"/>
</dbReference>
<comment type="pathway">
    <text evidence="2 19">Cofactor biosynthesis; thiamine diphosphate biosynthesis.</text>
</comment>
<evidence type="ECO:0000256" key="13">
    <source>
        <dbReference type="ARBA" id="ARBA00061472"/>
    </source>
</evidence>
<evidence type="ECO:0000313" key="21">
    <source>
        <dbReference type="EMBL" id="SKC91439.1"/>
    </source>
</evidence>
<dbReference type="UniPathway" id="UPA00060"/>
<evidence type="ECO:0000259" key="20">
    <source>
        <dbReference type="PROSITE" id="PS51165"/>
    </source>
</evidence>
<evidence type="ECO:0000256" key="4">
    <source>
        <dbReference type="ARBA" id="ARBA00022555"/>
    </source>
</evidence>
<evidence type="ECO:0000313" key="22">
    <source>
        <dbReference type="Proteomes" id="UP000190285"/>
    </source>
</evidence>
<feature type="binding site" evidence="19">
    <location>
        <position position="295"/>
    </location>
    <ligand>
        <name>ATP</name>
        <dbReference type="ChEBI" id="CHEBI:30616"/>
    </ligand>
</feature>
<dbReference type="CDD" id="cd01712">
    <property type="entry name" value="PPase_ThiI"/>
    <property type="match status" value="1"/>
</dbReference>
<dbReference type="NCBIfam" id="TIGR00342">
    <property type="entry name" value="tRNA uracil 4-sulfurtransferase ThiI"/>
    <property type="match status" value="1"/>
</dbReference>
<dbReference type="GO" id="GO:0005524">
    <property type="term" value="F:ATP binding"/>
    <property type="evidence" value="ECO:0007669"/>
    <property type="project" value="UniProtKB-UniRule"/>
</dbReference>
<dbReference type="InterPro" id="IPR020536">
    <property type="entry name" value="ThiI_AANH"/>
</dbReference>
<feature type="binding site" evidence="19">
    <location>
        <position position="264"/>
    </location>
    <ligand>
        <name>ATP</name>
        <dbReference type="ChEBI" id="CHEBI:30616"/>
    </ligand>
</feature>
<comment type="subcellular location">
    <subcellularLocation>
        <location evidence="1 19">Cytoplasm</location>
    </subcellularLocation>
</comment>
<evidence type="ECO:0000256" key="14">
    <source>
        <dbReference type="ARBA" id="ARBA00066827"/>
    </source>
</evidence>
<dbReference type="InterPro" id="IPR049962">
    <property type="entry name" value="THUMP_ThiI"/>
</dbReference>
<keyword evidence="22" id="KW-1185">Reference proteome</keyword>
<dbReference type="InterPro" id="IPR004114">
    <property type="entry name" value="THUMP_dom"/>
</dbReference>
<sequence>MEKVLIIRYGEISLKGLNRPYFENTLLKNIRRSVRQIGDIRVYKSHGRLYIDLEDYDEEDIIEIVTKIFGVVSVSIAYIFEANMEKICEVALKQALECVEEGIKTFKVETKRANKNFPVKSPEISRTVGGYILEHIDGLKVDVHNPDIRINVEVRDKAYVYSRKIPGFGGMPYGSGGKAMVLLSGGIDSPVAGWLVAKRGVEIEAIHYHSYPFTSDRAKEKVIDLARILSKYCTKIRLHSVNLLNIQKAINEKCHAEEMTILSRRFMMAIAERVAVERKCKALVTGESIGQVASQTLESINVTNAAVNMPVFRPLIAMDKMDIVKISEKIDTYETSILPFEDCCTVFLPDRPVTKPRLERILKSEELLDVEGLISDAINNMEVITVKPED</sequence>
<dbReference type="EMBL" id="FUZT01000025">
    <property type="protein sequence ID" value="SKC91439.1"/>
    <property type="molecule type" value="Genomic_DNA"/>
</dbReference>
<name>A0A1T5MU56_9FIRM</name>
<evidence type="ECO:0000256" key="19">
    <source>
        <dbReference type="HAMAP-Rule" id="MF_00021"/>
    </source>
</evidence>
<dbReference type="STRING" id="36842.SAMN02194393_05319"/>
<dbReference type="EC" id="2.8.1.4" evidence="14 19"/>
<reference evidence="22" key="1">
    <citation type="submission" date="2017-02" db="EMBL/GenBank/DDBJ databases">
        <authorList>
            <person name="Varghese N."/>
            <person name="Submissions S."/>
        </authorList>
    </citation>
    <scope>NUCLEOTIDE SEQUENCE [LARGE SCALE GENOMIC DNA]</scope>
    <source>
        <strain evidence="22">M1</strain>
    </source>
</reference>
<feature type="binding site" evidence="19">
    <location>
        <begin position="207"/>
        <end position="208"/>
    </location>
    <ligand>
        <name>ATP</name>
        <dbReference type="ChEBI" id="CHEBI:30616"/>
    </ligand>
</feature>
<comment type="catalytic activity">
    <reaction evidence="11 19">
        <text>[ThiS sulfur-carrier protein]-C-terminal Gly-Gly-AMP + S-sulfanyl-L-cysteinyl-[cysteine desulfurase] + AH2 = [ThiS sulfur-carrier protein]-C-terminal-Gly-aminoethanethioate + L-cysteinyl-[cysteine desulfurase] + A + AMP + 2 H(+)</text>
        <dbReference type="Rhea" id="RHEA:43340"/>
        <dbReference type="Rhea" id="RHEA-COMP:12157"/>
        <dbReference type="Rhea" id="RHEA-COMP:12158"/>
        <dbReference type="Rhea" id="RHEA-COMP:12910"/>
        <dbReference type="Rhea" id="RHEA-COMP:19908"/>
        <dbReference type="ChEBI" id="CHEBI:13193"/>
        <dbReference type="ChEBI" id="CHEBI:15378"/>
        <dbReference type="ChEBI" id="CHEBI:17499"/>
        <dbReference type="ChEBI" id="CHEBI:29950"/>
        <dbReference type="ChEBI" id="CHEBI:61963"/>
        <dbReference type="ChEBI" id="CHEBI:90618"/>
        <dbReference type="ChEBI" id="CHEBI:232372"/>
        <dbReference type="ChEBI" id="CHEBI:456215"/>
    </reaction>
</comment>
<dbReference type="InterPro" id="IPR050102">
    <property type="entry name" value="tRNA_sulfurtransferase_ThiI"/>
</dbReference>
<organism evidence="21 22">
    <name type="scientific">Maledivibacter halophilus</name>
    <dbReference type="NCBI Taxonomy" id="36842"/>
    <lineage>
        <taxon>Bacteria</taxon>
        <taxon>Bacillati</taxon>
        <taxon>Bacillota</taxon>
        <taxon>Clostridia</taxon>
        <taxon>Peptostreptococcales</taxon>
        <taxon>Caminicellaceae</taxon>
        <taxon>Maledivibacter</taxon>
    </lineage>
</organism>
<dbReference type="Proteomes" id="UP000190285">
    <property type="component" value="Unassembled WGS sequence"/>
</dbReference>
<feature type="binding site" evidence="19">
    <location>
        <begin position="182"/>
        <end position="183"/>
    </location>
    <ligand>
        <name>ATP</name>
        <dbReference type="ChEBI" id="CHEBI:30616"/>
    </ligand>
</feature>
<evidence type="ECO:0000256" key="15">
    <source>
        <dbReference type="ARBA" id="ARBA00071867"/>
    </source>
</evidence>
<dbReference type="SUPFAM" id="SSF52402">
    <property type="entry name" value="Adenine nucleotide alpha hydrolases-like"/>
    <property type="match status" value="1"/>
</dbReference>
<dbReference type="GO" id="GO:0005829">
    <property type="term" value="C:cytosol"/>
    <property type="evidence" value="ECO:0007669"/>
    <property type="project" value="TreeGrafter"/>
</dbReference>
<dbReference type="InterPro" id="IPR049961">
    <property type="entry name" value="ThiI_N"/>
</dbReference>
<comment type="catalytic activity">
    <reaction evidence="10 19">
        <text>[ThiI sulfur-carrier protein]-S-sulfanyl-L-cysteine + a uridine in tRNA + 2 reduced [2Fe-2S]-[ferredoxin] + ATP + H(+) = [ThiI sulfur-carrier protein]-L-cysteine + a 4-thiouridine in tRNA + 2 oxidized [2Fe-2S]-[ferredoxin] + AMP + diphosphate</text>
        <dbReference type="Rhea" id="RHEA:24176"/>
        <dbReference type="Rhea" id="RHEA-COMP:10000"/>
        <dbReference type="Rhea" id="RHEA-COMP:10001"/>
        <dbReference type="Rhea" id="RHEA-COMP:13337"/>
        <dbReference type="Rhea" id="RHEA-COMP:13338"/>
        <dbReference type="Rhea" id="RHEA-COMP:13339"/>
        <dbReference type="Rhea" id="RHEA-COMP:13340"/>
        <dbReference type="ChEBI" id="CHEBI:15378"/>
        <dbReference type="ChEBI" id="CHEBI:29950"/>
        <dbReference type="ChEBI" id="CHEBI:30616"/>
        <dbReference type="ChEBI" id="CHEBI:33019"/>
        <dbReference type="ChEBI" id="CHEBI:33737"/>
        <dbReference type="ChEBI" id="CHEBI:33738"/>
        <dbReference type="ChEBI" id="CHEBI:61963"/>
        <dbReference type="ChEBI" id="CHEBI:65315"/>
        <dbReference type="ChEBI" id="CHEBI:136798"/>
        <dbReference type="ChEBI" id="CHEBI:456215"/>
        <dbReference type="EC" id="2.8.1.4"/>
    </reaction>
</comment>
<dbReference type="Gene3D" id="3.40.50.620">
    <property type="entry name" value="HUPs"/>
    <property type="match status" value="1"/>
</dbReference>
<evidence type="ECO:0000256" key="8">
    <source>
        <dbReference type="ARBA" id="ARBA00022884"/>
    </source>
</evidence>
<dbReference type="GO" id="GO:0052837">
    <property type="term" value="P:thiazole biosynthetic process"/>
    <property type="evidence" value="ECO:0007669"/>
    <property type="project" value="TreeGrafter"/>
</dbReference>
<dbReference type="AlphaFoldDB" id="A0A1T5MU56"/>
<evidence type="ECO:0000256" key="1">
    <source>
        <dbReference type="ARBA" id="ARBA00004496"/>
    </source>
</evidence>
<dbReference type="SMART" id="SM00981">
    <property type="entry name" value="THUMP"/>
    <property type="match status" value="1"/>
</dbReference>
<keyword evidence="3 19" id="KW-0963">Cytoplasm</keyword>
<keyword evidence="8 19" id="KW-0694">RNA-binding</keyword>